<keyword evidence="3" id="KW-0285">Flavoprotein</keyword>
<evidence type="ECO:0000256" key="8">
    <source>
        <dbReference type="ARBA" id="ARBA00023136"/>
    </source>
</evidence>
<keyword evidence="1" id="KW-0813">Transport</keyword>
<dbReference type="AlphaFoldDB" id="A0A382W214"/>
<gene>
    <name evidence="10" type="ORF">METZ01_LOCUS405637</name>
</gene>
<evidence type="ECO:0000256" key="4">
    <source>
        <dbReference type="ARBA" id="ARBA00022643"/>
    </source>
</evidence>
<keyword evidence="6" id="KW-1278">Translocase</keyword>
<evidence type="ECO:0000256" key="1">
    <source>
        <dbReference type="ARBA" id="ARBA00022448"/>
    </source>
</evidence>
<evidence type="ECO:0008006" key="11">
    <source>
        <dbReference type="Google" id="ProtNLM"/>
    </source>
</evidence>
<keyword evidence="7 9" id="KW-1133">Transmembrane helix</keyword>
<keyword evidence="5 9" id="KW-0812">Transmembrane</keyword>
<evidence type="ECO:0000256" key="5">
    <source>
        <dbReference type="ARBA" id="ARBA00022692"/>
    </source>
</evidence>
<dbReference type="EMBL" id="UINC01156395">
    <property type="protein sequence ID" value="SVD52783.1"/>
    <property type="molecule type" value="Genomic_DNA"/>
</dbReference>
<keyword evidence="4" id="KW-0288">FMN</keyword>
<name>A0A382W214_9ZZZZ</name>
<dbReference type="GO" id="GO:0016020">
    <property type="term" value="C:membrane"/>
    <property type="evidence" value="ECO:0007669"/>
    <property type="project" value="InterPro"/>
</dbReference>
<protein>
    <recommendedName>
        <fullName evidence="11">NADH:ubiquinone reductase (Na(+)-transporting) subunit B</fullName>
    </recommendedName>
</protein>
<evidence type="ECO:0000256" key="7">
    <source>
        <dbReference type="ARBA" id="ARBA00022989"/>
    </source>
</evidence>
<feature type="transmembrane region" description="Helical" evidence="9">
    <location>
        <begin position="60"/>
        <end position="77"/>
    </location>
</feature>
<dbReference type="InterPro" id="IPR004338">
    <property type="entry name" value="NqrB/RnfD"/>
</dbReference>
<dbReference type="Pfam" id="PF03116">
    <property type="entry name" value="NQR2_RnfD_RnfE"/>
    <property type="match status" value="1"/>
</dbReference>
<evidence type="ECO:0000256" key="3">
    <source>
        <dbReference type="ARBA" id="ARBA00022630"/>
    </source>
</evidence>
<evidence type="ECO:0000256" key="9">
    <source>
        <dbReference type="SAM" id="Phobius"/>
    </source>
</evidence>
<evidence type="ECO:0000313" key="10">
    <source>
        <dbReference type="EMBL" id="SVD52783.1"/>
    </source>
</evidence>
<evidence type="ECO:0000256" key="6">
    <source>
        <dbReference type="ARBA" id="ARBA00022967"/>
    </source>
</evidence>
<keyword evidence="2" id="KW-0597">Phosphoprotein</keyword>
<evidence type="ECO:0000256" key="2">
    <source>
        <dbReference type="ARBA" id="ARBA00022553"/>
    </source>
</evidence>
<organism evidence="10">
    <name type="scientific">marine metagenome</name>
    <dbReference type="NCBI Taxonomy" id="408172"/>
    <lineage>
        <taxon>unclassified sequences</taxon>
        <taxon>metagenomes</taxon>
        <taxon>ecological metagenomes</taxon>
    </lineage>
</organism>
<keyword evidence="8 9" id="KW-0472">Membrane</keyword>
<sequence length="85" mass="9873">MPKMTFLRKQLDKVEKHFVKGGKLEKLHPLYDAIDTFMFVPGYRTRNGPHVRDSIDLKRSMIFVVIALLPCLLFGIYNTGYQSNL</sequence>
<feature type="non-terminal residue" evidence="10">
    <location>
        <position position="85"/>
    </location>
</feature>
<proteinExistence type="predicted"/>
<accession>A0A382W214</accession>
<dbReference type="GO" id="GO:0055085">
    <property type="term" value="P:transmembrane transport"/>
    <property type="evidence" value="ECO:0007669"/>
    <property type="project" value="InterPro"/>
</dbReference>
<reference evidence="10" key="1">
    <citation type="submission" date="2018-05" db="EMBL/GenBank/DDBJ databases">
        <authorList>
            <person name="Lanie J.A."/>
            <person name="Ng W.-L."/>
            <person name="Kazmierczak K.M."/>
            <person name="Andrzejewski T.M."/>
            <person name="Davidsen T.M."/>
            <person name="Wayne K.J."/>
            <person name="Tettelin H."/>
            <person name="Glass J.I."/>
            <person name="Rusch D."/>
            <person name="Podicherti R."/>
            <person name="Tsui H.-C.T."/>
            <person name="Winkler M.E."/>
        </authorList>
    </citation>
    <scope>NUCLEOTIDE SEQUENCE</scope>
</reference>